<dbReference type="PROSITE" id="PS50158">
    <property type="entry name" value="ZF_CCHC"/>
    <property type="match status" value="1"/>
</dbReference>
<protein>
    <recommendedName>
        <fullName evidence="2">CCHC-type domain-containing protein</fullName>
    </recommendedName>
</protein>
<sequence length="103" mass="11580">MVVCRTHSISSDQYVDPFYSCGELFGIYRPSFHPVTDEKNWMPWDGPEVLPNLNKKRKGGRPVSSRIHNEMDHRSTVTCSLCGVEGHKKRSCPRKTSTSGPSG</sequence>
<dbReference type="InterPro" id="IPR001878">
    <property type="entry name" value="Znf_CCHC"/>
</dbReference>
<keyword evidence="1" id="KW-0863">Zinc-finger</keyword>
<keyword evidence="1" id="KW-0862">Zinc</keyword>
<dbReference type="AlphaFoldDB" id="A0AAW1I6H1"/>
<reference evidence="3" key="1">
    <citation type="submission" date="2024-03" db="EMBL/GenBank/DDBJ databases">
        <title>WGS assembly of Saponaria officinalis var. Norfolk2.</title>
        <authorList>
            <person name="Jenkins J."/>
            <person name="Shu S."/>
            <person name="Grimwood J."/>
            <person name="Barry K."/>
            <person name="Goodstein D."/>
            <person name="Schmutz J."/>
            <person name="Leebens-Mack J."/>
            <person name="Osbourn A."/>
        </authorList>
    </citation>
    <scope>NUCLEOTIDE SEQUENCE [LARGE SCALE GENOMIC DNA]</scope>
    <source>
        <strain evidence="3">JIC</strain>
    </source>
</reference>
<gene>
    <name evidence="3" type="ORF">RND81_10G192800</name>
</gene>
<evidence type="ECO:0000259" key="2">
    <source>
        <dbReference type="PROSITE" id="PS50158"/>
    </source>
</evidence>
<dbReference type="GO" id="GO:0008270">
    <property type="term" value="F:zinc ion binding"/>
    <property type="evidence" value="ECO:0007669"/>
    <property type="project" value="UniProtKB-KW"/>
</dbReference>
<dbReference type="InterPro" id="IPR036875">
    <property type="entry name" value="Znf_CCHC_sf"/>
</dbReference>
<evidence type="ECO:0000313" key="4">
    <source>
        <dbReference type="Proteomes" id="UP001443914"/>
    </source>
</evidence>
<organism evidence="3 4">
    <name type="scientific">Saponaria officinalis</name>
    <name type="common">Common soapwort</name>
    <name type="synonym">Lychnis saponaria</name>
    <dbReference type="NCBI Taxonomy" id="3572"/>
    <lineage>
        <taxon>Eukaryota</taxon>
        <taxon>Viridiplantae</taxon>
        <taxon>Streptophyta</taxon>
        <taxon>Embryophyta</taxon>
        <taxon>Tracheophyta</taxon>
        <taxon>Spermatophyta</taxon>
        <taxon>Magnoliopsida</taxon>
        <taxon>eudicotyledons</taxon>
        <taxon>Gunneridae</taxon>
        <taxon>Pentapetalae</taxon>
        <taxon>Caryophyllales</taxon>
        <taxon>Caryophyllaceae</taxon>
        <taxon>Caryophylleae</taxon>
        <taxon>Saponaria</taxon>
    </lineage>
</organism>
<dbReference type="EMBL" id="JBDFQZ010000010">
    <property type="protein sequence ID" value="KAK9684190.1"/>
    <property type="molecule type" value="Genomic_DNA"/>
</dbReference>
<dbReference type="SUPFAM" id="SSF57756">
    <property type="entry name" value="Retrovirus zinc finger-like domains"/>
    <property type="match status" value="1"/>
</dbReference>
<evidence type="ECO:0000313" key="3">
    <source>
        <dbReference type="EMBL" id="KAK9684190.1"/>
    </source>
</evidence>
<proteinExistence type="predicted"/>
<keyword evidence="4" id="KW-1185">Reference proteome</keyword>
<name>A0AAW1I6H1_SAPOF</name>
<feature type="domain" description="CCHC-type" evidence="2">
    <location>
        <begin position="79"/>
        <end position="94"/>
    </location>
</feature>
<comment type="caution">
    <text evidence="3">The sequence shown here is derived from an EMBL/GenBank/DDBJ whole genome shotgun (WGS) entry which is preliminary data.</text>
</comment>
<dbReference type="Proteomes" id="UP001443914">
    <property type="component" value="Unassembled WGS sequence"/>
</dbReference>
<dbReference type="GO" id="GO:0003676">
    <property type="term" value="F:nucleic acid binding"/>
    <property type="evidence" value="ECO:0007669"/>
    <property type="project" value="InterPro"/>
</dbReference>
<accession>A0AAW1I6H1</accession>
<evidence type="ECO:0000256" key="1">
    <source>
        <dbReference type="PROSITE-ProRule" id="PRU00047"/>
    </source>
</evidence>
<keyword evidence="1" id="KW-0479">Metal-binding</keyword>